<evidence type="ECO:0000313" key="2">
    <source>
        <dbReference type="EMBL" id="KIK29989.1"/>
    </source>
</evidence>
<reference evidence="3" key="2">
    <citation type="submission" date="2015-01" db="EMBL/GenBank/DDBJ databases">
        <title>Evolutionary Origins and Diversification of the Mycorrhizal Mutualists.</title>
        <authorList>
            <consortium name="DOE Joint Genome Institute"/>
            <consortium name="Mycorrhizal Genomics Consortium"/>
            <person name="Kohler A."/>
            <person name="Kuo A."/>
            <person name="Nagy L.G."/>
            <person name="Floudas D."/>
            <person name="Copeland A."/>
            <person name="Barry K.W."/>
            <person name="Cichocki N."/>
            <person name="Veneault-Fourrey C."/>
            <person name="LaButti K."/>
            <person name="Lindquist E.A."/>
            <person name="Lipzen A."/>
            <person name="Lundell T."/>
            <person name="Morin E."/>
            <person name="Murat C."/>
            <person name="Riley R."/>
            <person name="Ohm R."/>
            <person name="Sun H."/>
            <person name="Tunlid A."/>
            <person name="Henrissat B."/>
            <person name="Grigoriev I.V."/>
            <person name="Hibbett D.S."/>
            <person name="Martin F."/>
        </authorList>
    </citation>
    <scope>NUCLEOTIDE SEQUENCE [LARGE SCALE GENOMIC DNA]</scope>
    <source>
        <strain evidence="3">441</strain>
    </source>
</reference>
<organism evidence="2 3">
    <name type="scientific">Pisolithus microcarpus 441</name>
    <dbReference type="NCBI Taxonomy" id="765257"/>
    <lineage>
        <taxon>Eukaryota</taxon>
        <taxon>Fungi</taxon>
        <taxon>Dikarya</taxon>
        <taxon>Basidiomycota</taxon>
        <taxon>Agaricomycotina</taxon>
        <taxon>Agaricomycetes</taxon>
        <taxon>Agaricomycetidae</taxon>
        <taxon>Boletales</taxon>
        <taxon>Sclerodermatineae</taxon>
        <taxon>Pisolithaceae</taxon>
        <taxon>Pisolithus</taxon>
    </lineage>
</organism>
<dbReference type="AlphaFoldDB" id="A0A0C9ZVG4"/>
<feature type="non-terminal residue" evidence="2">
    <location>
        <position position="68"/>
    </location>
</feature>
<dbReference type="EMBL" id="KN833688">
    <property type="protein sequence ID" value="KIK29989.1"/>
    <property type="molecule type" value="Genomic_DNA"/>
</dbReference>
<name>A0A0C9ZVG4_9AGAM</name>
<gene>
    <name evidence="2" type="ORF">PISMIDRAFT_671997</name>
</gene>
<dbReference type="HOGENOM" id="CLU_2801048_0_0_1"/>
<dbReference type="Proteomes" id="UP000054018">
    <property type="component" value="Unassembled WGS sequence"/>
</dbReference>
<evidence type="ECO:0000256" key="1">
    <source>
        <dbReference type="SAM" id="MobiDB-lite"/>
    </source>
</evidence>
<evidence type="ECO:0000313" key="3">
    <source>
        <dbReference type="Proteomes" id="UP000054018"/>
    </source>
</evidence>
<proteinExistence type="predicted"/>
<keyword evidence="3" id="KW-1185">Reference proteome</keyword>
<reference evidence="2 3" key="1">
    <citation type="submission" date="2014-04" db="EMBL/GenBank/DDBJ databases">
        <authorList>
            <consortium name="DOE Joint Genome Institute"/>
            <person name="Kuo A."/>
            <person name="Kohler A."/>
            <person name="Costa M.D."/>
            <person name="Nagy L.G."/>
            <person name="Floudas D."/>
            <person name="Copeland A."/>
            <person name="Barry K.W."/>
            <person name="Cichocki N."/>
            <person name="Veneault-Fourrey C."/>
            <person name="LaButti K."/>
            <person name="Lindquist E.A."/>
            <person name="Lipzen A."/>
            <person name="Lundell T."/>
            <person name="Morin E."/>
            <person name="Murat C."/>
            <person name="Sun H."/>
            <person name="Tunlid A."/>
            <person name="Henrissat B."/>
            <person name="Grigoriev I.V."/>
            <person name="Hibbett D.S."/>
            <person name="Martin F."/>
            <person name="Nordberg H.P."/>
            <person name="Cantor M.N."/>
            <person name="Hua S.X."/>
        </authorList>
    </citation>
    <scope>NUCLEOTIDE SEQUENCE [LARGE SCALE GENOMIC DNA]</scope>
    <source>
        <strain evidence="2 3">441</strain>
    </source>
</reference>
<protein>
    <submittedName>
        <fullName evidence="2">Unplaced genomic scaffold scaffold_4, whole genome shotgun sequence</fullName>
    </submittedName>
</protein>
<accession>A0A0C9ZVG4</accession>
<feature type="region of interest" description="Disordered" evidence="1">
    <location>
        <begin position="1"/>
        <end position="68"/>
    </location>
</feature>
<feature type="compositionally biased region" description="Polar residues" evidence="1">
    <location>
        <begin position="57"/>
        <end position="68"/>
    </location>
</feature>
<feature type="compositionally biased region" description="Polar residues" evidence="1">
    <location>
        <begin position="1"/>
        <end position="10"/>
    </location>
</feature>
<sequence length="68" mass="7587">MESDQPQFARTSDERGSARRAQQNVSIKVILGSDLPYSDGALTTQPCTSRLRERRFTTPTRSSCGRPD</sequence>